<feature type="domain" description="Subtilisin-like protease fibronectin type-III" evidence="12">
    <location>
        <begin position="754"/>
        <end position="848"/>
    </location>
</feature>
<dbReference type="AlphaFoldDB" id="A0A921QN61"/>
<keyword evidence="5 7" id="KW-0720">Serine protease</keyword>
<dbReference type="OrthoDB" id="206201at2759"/>
<name>A0A921QN61_SORBI</name>
<reference evidence="13" key="2">
    <citation type="submission" date="2020-10" db="EMBL/GenBank/DDBJ databases">
        <authorList>
            <person name="Cooper E.A."/>
            <person name="Brenton Z.W."/>
            <person name="Flinn B.S."/>
            <person name="Jenkins J."/>
            <person name="Shu S."/>
            <person name="Flowers D."/>
            <person name="Luo F."/>
            <person name="Wang Y."/>
            <person name="Xia P."/>
            <person name="Barry K."/>
            <person name="Daum C."/>
            <person name="Lipzen A."/>
            <person name="Yoshinaga Y."/>
            <person name="Schmutz J."/>
            <person name="Saski C."/>
            <person name="Vermerris W."/>
            <person name="Kresovich S."/>
        </authorList>
    </citation>
    <scope>NUCLEOTIDE SEQUENCE</scope>
</reference>
<accession>A0A921QN61</accession>
<evidence type="ECO:0008006" key="15">
    <source>
        <dbReference type="Google" id="ProtNLM"/>
    </source>
</evidence>
<comment type="similarity">
    <text evidence="1 7">Belongs to the peptidase S8 family.</text>
</comment>
<feature type="signal peptide" evidence="9">
    <location>
        <begin position="1"/>
        <end position="23"/>
    </location>
</feature>
<dbReference type="GO" id="GO:0006508">
    <property type="term" value="P:proteolysis"/>
    <property type="evidence" value="ECO:0007669"/>
    <property type="project" value="UniProtKB-KW"/>
</dbReference>
<evidence type="ECO:0000256" key="4">
    <source>
        <dbReference type="ARBA" id="ARBA00022801"/>
    </source>
</evidence>
<dbReference type="Pfam" id="PF05922">
    <property type="entry name" value="Inhibitor_I9"/>
    <property type="match status" value="1"/>
</dbReference>
<dbReference type="InterPro" id="IPR041469">
    <property type="entry name" value="Subtilisin-like_FN3"/>
</dbReference>
<dbReference type="InterPro" id="IPR045051">
    <property type="entry name" value="SBT"/>
</dbReference>
<dbReference type="OMA" id="DIFMLFA"/>
<keyword evidence="2 7" id="KW-0645">Protease</keyword>
<dbReference type="Gramene" id="EES11868">
    <property type="protein sequence ID" value="EES11868"/>
    <property type="gene ID" value="SORBI_3006G029200"/>
</dbReference>
<evidence type="ECO:0000259" key="10">
    <source>
        <dbReference type="Pfam" id="PF00082"/>
    </source>
</evidence>
<feature type="region of interest" description="Disordered" evidence="8">
    <location>
        <begin position="196"/>
        <end position="222"/>
    </location>
</feature>
<dbReference type="Gene3D" id="3.40.50.200">
    <property type="entry name" value="Peptidase S8/S53 domain"/>
    <property type="match status" value="1"/>
</dbReference>
<feature type="active site" description="Charge relay system" evidence="6 7">
    <location>
        <position position="190"/>
    </location>
</feature>
<feature type="chain" id="PRO_5038138666" description="Peptidase S8/S53 domain-containing protein" evidence="9">
    <location>
        <begin position="24"/>
        <end position="853"/>
    </location>
</feature>
<dbReference type="PROSITE" id="PS00137">
    <property type="entry name" value="SUBTILASE_HIS"/>
    <property type="match status" value="1"/>
</dbReference>
<dbReference type="Pfam" id="PF17766">
    <property type="entry name" value="fn3_6"/>
    <property type="match status" value="1"/>
</dbReference>
<dbReference type="InterPro" id="IPR023827">
    <property type="entry name" value="Peptidase_S8_Asp-AS"/>
</dbReference>
<evidence type="ECO:0000313" key="13">
    <source>
        <dbReference type="EMBL" id="KAG0525158.1"/>
    </source>
</evidence>
<evidence type="ECO:0000256" key="7">
    <source>
        <dbReference type="PROSITE-ProRule" id="PRU01240"/>
    </source>
</evidence>
<dbReference type="KEGG" id="sbi:8067783"/>
<dbReference type="InterPro" id="IPR022398">
    <property type="entry name" value="Peptidase_S8_His-AS"/>
</dbReference>
<evidence type="ECO:0000313" key="14">
    <source>
        <dbReference type="Proteomes" id="UP000807115"/>
    </source>
</evidence>
<dbReference type="GO" id="GO:0004252">
    <property type="term" value="F:serine-type endopeptidase activity"/>
    <property type="evidence" value="ECO:0007669"/>
    <property type="project" value="UniProtKB-UniRule"/>
</dbReference>
<dbReference type="PRINTS" id="PR00723">
    <property type="entry name" value="SUBTILISIN"/>
</dbReference>
<evidence type="ECO:0000256" key="6">
    <source>
        <dbReference type="PIRSR" id="PIRSR615500-1"/>
    </source>
</evidence>
<evidence type="ECO:0000256" key="1">
    <source>
        <dbReference type="ARBA" id="ARBA00011073"/>
    </source>
</evidence>
<dbReference type="InterPro" id="IPR037045">
    <property type="entry name" value="S8pro/Inhibitor_I9_sf"/>
</dbReference>
<reference evidence="13" key="1">
    <citation type="journal article" date="2019" name="BMC Genomics">
        <title>A new reference genome for Sorghum bicolor reveals high levels of sequence similarity between sweet and grain genotypes: implications for the genetics of sugar metabolism.</title>
        <authorList>
            <person name="Cooper E.A."/>
            <person name="Brenton Z.W."/>
            <person name="Flinn B.S."/>
            <person name="Jenkins J."/>
            <person name="Shu S."/>
            <person name="Flowers D."/>
            <person name="Luo F."/>
            <person name="Wang Y."/>
            <person name="Xia P."/>
            <person name="Barry K."/>
            <person name="Daum C."/>
            <person name="Lipzen A."/>
            <person name="Yoshinaga Y."/>
            <person name="Schmutz J."/>
            <person name="Saski C."/>
            <person name="Vermerris W."/>
            <person name="Kresovich S."/>
        </authorList>
    </citation>
    <scope>NUCLEOTIDE SEQUENCE</scope>
</reference>
<feature type="domain" description="Inhibitor I9" evidence="11">
    <location>
        <begin position="104"/>
        <end position="150"/>
    </location>
</feature>
<dbReference type="EMBL" id="CM027685">
    <property type="protein sequence ID" value="KAG0525158.1"/>
    <property type="molecule type" value="Genomic_DNA"/>
</dbReference>
<dbReference type="Gene3D" id="3.30.70.80">
    <property type="entry name" value="Peptidase S8 propeptide/proteinase inhibitor I9"/>
    <property type="match status" value="1"/>
</dbReference>
<dbReference type="Gene3D" id="2.60.40.2310">
    <property type="match status" value="1"/>
</dbReference>
<dbReference type="SUPFAM" id="SSF52743">
    <property type="entry name" value="Subtilisin-like"/>
    <property type="match status" value="1"/>
</dbReference>
<dbReference type="PROSITE" id="PS00136">
    <property type="entry name" value="SUBTILASE_ASP"/>
    <property type="match status" value="1"/>
</dbReference>
<evidence type="ECO:0000256" key="9">
    <source>
        <dbReference type="SAM" id="SignalP"/>
    </source>
</evidence>
<comment type="caution">
    <text evidence="13">The sequence shown here is derived from an EMBL/GenBank/DDBJ whole genome shotgun (WGS) entry which is preliminary data.</text>
</comment>
<dbReference type="PANTHER" id="PTHR10795">
    <property type="entry name" value="PROPROTEIN CONVERTASE SUBTILISIN/KEXIN"/>
    <property type="match status" value="1"/>
</dbReference>
<feature type="domain" description="Peptidase S8/S53" evidence="10">
    <location>
        <begin position="181"/>
        <end position="672"/>
    </location>
</feature>
<feature type="active site" description="Charge relay system" evidence="6 7">
    <location>
        <position position="274"/>
    </location>
</feature>
<protein>
    <recommendedName>
        <fullName evidence="15">Peptidase S8/S53 domain-containing protein</fullName>
    </recommendedName>
</protein>
<sequence>MSALARCFLIPMLFAAAVQVASSSAAAEAVGVTVRARPDDEQEEEKPSIYLVSVHGEPPLLAAAAVGRNATWYHRAQKRRAAMLHDRLLQRAMDDDDDGAGGSGSCWCRKLYSFHHSVNGFAVHATASLAERLRAVPEVAAVEEDVGTRLMTTYTPRLLGLPDGVWRRRRHRDSGKGDDDGEGVVVGVVDSGVDPAHPSFAYVPRPEAATDPPDPDDDDGGTFAGVGRCSVGPMFPPGSCNGKIVTARYFAAGAAAVLPLDPSRDLSPFDAEGHGSHVASVAAGNRGVPVVVGGAMYGFASGMAPSARLAVYKAVYPAGGTMADLIAAIDQATEDQVDVLVLSVGPDERPASKVTFLSMLDVALLYARRAGVFVAQAAGNRGPAESSVVSYSPWVTTVAAATTGRSYTSWLVLGDGRRIPGLGLSAPTIMARLVAAKDAAAPDAASMERAEECQDAEALRWRGADDVLRGSIVVCSFSRGFYNGTSTVTAILDVAEALGFAGFVLVADARHGGDFLAQPLPLAVVPGVMVPRVADALVLWSYYAAHTVYGGGTATVFGATAAITEGRVAAFNDAAPVVARYSSRGPDVTDGESTPADVLKPDILAPGDQIWAAWSAVSVNEAILAGDRFAMISGTSMAAPHIGGVAALIKQRHPSWGPAAVASALSTTARRHDGQKRPIMSEGFEIGGSLHRATPFDYGAGFVNPTGALDPGLVVAPEPDDFTSFLCSLPQLSPDDVVAATGLPCQASLVSPVDLNLPSVTVSALRGSLSVRRRVTNVAGNAETYLCSALPPAGVDVTVRPGWFEVAPGETQEVVIALRVTRASHAFGFGEILLAGSLDHLVRLPLAVRPVST</sequence>
<keyword evidence="3 9" id="KW-0732">Signal</keyword>
<feature type="active site" description="Charge relay system" evidence="6 7">
    <location>
        <position position="636"/>
    </location>
</feature>
<proteinExistence type="inferred from homology"/>
<keyword evidence="4 7" id="KW-0378">Hydrolase</keyword>
<dbReference type="Gene3D" id="3.50.30.30">
    <property type="match status" value="1"/>
</dbReference>
<gene>
    <name evidence="13" type="ORF">BDA96_06G031600</name>
</gene>
<dbReference type="InterPro" id="IPR036852">
    <property type="entry name" value="Peptidase_S8/S53_dom_sf"/>
</dbReference>
<evidence type="ECO:0000256" key="2">
    <source>
        <dbReference type="ARBA" id="ARBA00022670"/>
    </source>
</evidence>
<dbReference type="CDD" id="cd02120">
    <property type="entry name" value="PA_subtilisin_like"/>
    <property type="match status" value="1"/>
</dbReference>
<dbReference type="Pfam" id="PF00082">
    <property type="entry name" value="Peptidase_S8"/>
    <property type="match status" value="1"/>
</dbReference>
<dbReference type="InterPro" id="IPR015500">
    <property type="entry name" value="Peptidase_S8_subtilisin-rel"/>
</dbReference>
<evidence type="ECO:0000256" key="5">
    <source>
        <dbReference type="ARBA" id="ARBA00022825"/>
    </source>
</evidence>
<evidence type="ECO:0000256" key="3">
    <source>
        <dbReference type="ARBA" id="ARBA00022729"/>
    </source>
</evidence>
<dbReference type="InterPro" id="IPR000209">
    <property type="entry name" value="Peptidase_S8/S53_dom"/>
</dbReference>
<evidence type="ECO:0000256" key="8">
    <source>
        <dbReference type="SAM" id="MobiDB-lite"/>
    </source>
</evidence>
<dbReference type="Proteomes" id="UP000807115">
    <property type="component" value="Chromosome 6"/>
</dbReference>
<evidence type="ECO:0000259" key="11">
    <source>
        <dbReference type="Pfam" id="PF05922"/>
    </source>
</evidence>
<dbReference type="PROSITE" id="PS51892">
    <property type="entry name" value="SUBTILASE"/>
    <property type="match status" value="1"/>
</dbReference>
<organism evidence="13 14">
    <name type="scientific">Sorghum bicolor</name>
    <name type="common">Sorghum</name>
    <name type="synonym">Sorghum vulgare</name>
    <dbReference type="NCBI Taxonomy" id="4558"/>
    <lineage>
        <taxon>Eukaryota</taxon>
        <taxon>Viridiplantae</taxon>
        <taxon>Streptophyta</taxon>
        <taxon>Embryophyta</taxon>
        <taxon>Tracheophyta</taxon>
        <taxon>Spermatophyta</taxon>
        <taxon>Magnoliopsida</taxon>
        <taxon>Liliopsida</taxon>
        <taxon>Poales</taxon>
        <taxon>Poaceae</taxon>
        <taxon>PACMAD clade</taxon>
        <taxon>Panicoideae</taxon>
        <taxon>Andropogonodae</taxon>
        <taxon>Andropogoneae</taxon>
        <taxon>Sorghinae</taxon>
        <taxon>Sorghum</taxon>
    </lineage>
</organism>
<dbReference type="InterPro" id="IPR010259">
    <property type="entry name" value="S8pro/Inhibitor_I9"/>
</dbReference>
<evidence type="ECO:0000259" key="12">
    <source>
        <dbReference type="Pfam" id="PF17766"/>
    </source>
</evidence>